<dbReference type="Pfam" id="PF18962">
    <property type="entry name" value="Por_Secre_tail"/>
    <property type="match status" value="1"/>
</dbReference>
<keyword evidence="1 2" id="KW-0732">Signal</keyword>
<proteinExistence type="predicted"/>
<sequence>MKYLFSTFFIGCLFFAATAQTELLNENFSNGIPASWSMNNEDALIPQASVSFVNDAWVGFTDAYDTCAVSTSYYLVDSNQVSQSSDYLITPKVSLLSFGSLFSWSSKSFDANYTESYYVLLSTSGNNISDFTDTLKKVVNDSPNWKNFTLNLYTKGYADQDVYVAFKNVSNDKYLLGIDNVSLTSNDPAGINTAAEAIINVYPNPVVNELTIQSTDVFTFQLFNLDGQVLLSGYQNKIDVRSLSKGVYFLSVKIGDMQTVKKIVKI</sequence>
<protein>
    <recommendedName>
        <fullName evidence="7">Secretion system C-terminal sorting domain-containing protein</fullName>
    </recommendedName>
</protein>
<organism evidence="5 6">
    <name type="scientific">Putridiphycobacter roseus</name>
    <dbReference type="NCBI Taxonomy" id="2219161"/>
    <lineage>
        <taxon>Bacteria</taxon>
        <taxon>Pseudomonadati</taxon>
        <taxon>Bacteroidota</taxon>
        <taxon>Flavobacteriia</taxon>
        <taxon>Flavobacteriales</taxon>
        <taxon>Crocinitomicaceae</taxon>
        <taxon>Putridiphycobacter</taxon>
    </lineage>
</organism>
<dbReference type="NCBIfam" id="TIGR04183">
    <property type="entry name" value="Por_Secre_tail"/>
    <property type="match status" value="1"/>
</dbReference>
<dbReference type="InterPro" id="IPR026444">
    <property type="entry name" value="Secre_tail"/>
</dbReference>
<dbReference type="EMBL" id="QKSB01000006">
    <property type="protein sequence ID" value="PZE16854.1"/>
    <property type="molecule type" value="Genomic_DNA"/>
</dbReference>
<evidence type="ECO:0000256" key="2">
    <source>
        <dbReference type="SAM" id="SignalP"/>
    </source>
</evidence>
<evidence type="ECO:0000256" key="1">
    <source>
        <dbReference type="ARBA" id="ARBA00022729"/>
    </source>
</evidence>
<dbReference type="RefSeq" id="WP_111063463.1">
    <property type="nucleotide sequence ID" value="NZ_JBHUCU010000007.1"/>
</dbReference>
<feature type="domain" description="Secretion system C-terminal sorting" evidence="4">
    <location>
        <begin position="201"/>
        <end position="264"/>
    </location>
</feature>
<evidence type="ECO:0000259" key="3">
    <source>
        <dbReference type="Pfam" id="PF07675"/>
    </source>
</evidence>
<gene>
    <name evidence="5" type="ORF">DNU06_11395</name>
</gene>
<feature type="signal peptide" evidence="2">
    <location>
        <begin position="1"/>
        <end position="19"/>
    </location>
</feature>
<dbReference type="InterPro" id="IPR011628">
    <property type="entry name" value="Cleaved_adhesin"/>
</dbReference>
<keyword evidence="6" id="KW-1185">Reference proteome</keyword>
<feature type="chain" id="PRO_5016062046" description="Secretion system C-terminal sorting domain-containing protein" evidence="2">
    <location>
        <begin position="20"/>
        <end position="266"/>
    </location>
</feature>
<dbReference type="Pfam" id="PF07675">
    <property type="entry name" value="Cleaved_Adhesin"/>
    <property type="match status" value="1"/>
</dbReference>
<dbReference type="NCBIfam" id="NF038128">
    <property type="entry name" value="choice_anch_J"/>
    <property type="match status" value="1"/>
</dbReference>
<evidence type="ECO:0000313" key="5">
    <source>
        <dbReference type="EMBL" id="PZE16854.1"/>
    </source>
</evidence>
<evidence type="ECO:0000259" key="4">
    <source>
        <dbReference type="Pfam" id="PF18962"/>
    </source>
</evidence>
<dbReference type="AlphaFoldDB" id="A0A2W1MZN4"/>
<feature type="domain" description="Cleaved adhesin" evidence="3">
    <location>
        <begin position="23"/>
        <end position="136"/>
    </location>
</feature>
<dbReference type="OrthoDB" id="951108at2"/>
<reference evidence="5 6" key="1">
    <citation type="submission" date="2018-06" db="EMBL/GenBank/DDBJ databases">
        <title>The draft genome sequence of Crocinitomix sp. SM1701.</title>
        <authorList>
            <person name="Zhang X."/>
        </authorList>
    </citation>
    <scope>NUCLEOTIDE SEQUENCE [LARGE SCALE GENOMIC DNA]</scope>
    <source>
        <strain evidence="5 6">SM1701</strain>
    </source>
</reference>
<dbReference type="Gene3D" id="2.60.120.200">
    <property type="match status" value="1"/>
</dbReference>
<comment type="caution">
    <text evidence="5">The sequence shown here is derived from an EMBL/GenBank/DDBJ whole genome shotgun (WGS) entry which is preliminary data.</text>
</comment>
<name>A0A2W1MZN4_9FLAO</name>
<dbReference type="Proteomes" id="UP000249248">
    <property type="component" value="Unassembled WGS sequence"/>
</dbReference>
<evidence type="ECO:0008006" key="7">
    <source>
        <dbReference type="Google" id="ProtNLM"/>
    </source>
</evidence>
<evidence type="ECO:0000313" key="6">
    <source>
        <dbReference type="Proteomes" id="UP000249248"/>
    </source>
</evidence>
<accession>A0A2W1MZN4</accession>